<dbReference type="OrthoDB" id="7340020at2"/>
<dbReference type="PROSITE" id="PS50943">
    <property type="entry name" value="HTH_CROC1"/>
    <property type="match status" value="1"/>
</dbReference>
<protein>
    <recommendedName>
        <fullName evidence="1">HTH cro/C1-type domain-containing protein</fullName>
    </recommendedName>
</protein>
<comment type="caution">
    <text evidence="2">The sequence shown here is derived from an EMBL/GenBank/DDBJ whole genome shotgun (WGS) entry which is preliminary data.</text>
</comment>
<accession>A0A255YSV7</accession>
<keyword evidence="3" id="KW-1185">Reference proteome</keyword>
<sequence>MYVSFEVCQGRHQQVQHHDGVHLRMMRNSRGMSLAALAASAGLSKSEISKLENGVRPFRPDHVIRLAKIFGVGPTEMLSPASPLRSMLSESKADAEVPVYEGRDLTRDGVEAKAAGTMPRSPQMRGVQGAYAVTVHDLSNAPAISIGTTLLVNPNAPPNVGDLVINRLNFAPLAFYLRQDDEGVIYGMTLSRRRVELSMDDLDRLHRVAGVWFPH</sequence>
<dbReference type="SMART" id="SM00530">
    <property type="entry name" value="HTH_XRE"/>
    <property type="match status" value="1"/>
</dbReference>
<evidence type="ECO:0000313" key="2">
    <source>
        <dbReference type="EMBL" id="OYQ31530.1"/>
    </source>
</evidence>
<evidence type="ECO:0000259" key="1">
    <source>
        <dbReference type="PROSITE" id="PS50943"/>
    </source>
</evidence>
<organism evidence="2 3">
    <name type="scientific">Niveispirillum lacus</name>
    <dbReference type="NCBI Taxonomy" id="1981099"/>
    <lineage>
        <taxon>Bacteria</taxon>
        <taxon>Pseudomonadati</taxon>
        <taxon>Pseudomonadota</taxon>
        <taxon>Alphaproteobacteria</taxon>
        <taxon>Rhodospirillales</taxon>
        <taxon>Azospirillaceae</taxon>
        <taxon>Niveispirillum</taxon>
    </lineage>
</organism>
<dbReference type="RefSeq" id="WP_094458211.1">
    <property type="nucleotide sequence ID" value="NZ_NOXU01000032.1"/>
</dbReference>
<dbReference type="GO" id="GO:0003677">
    <property type="term" value="F:DNA binding"/>
    <property type="evidence" value="ECO:0007669"/>
    <property type="project" value="InterPro"/>
</dbReference>
<dbReference type="EMBL" id="NOXU01000032">
    <property type="protein sequence ID" value="OYQ31530.1"/>
    <property type="molecule type" value="Genomic_DNA"/>
</dbReference>
<dbReference type="InterPro" id="IPR010982">
    <property type="entry name" value="Lambda_DNA-bd_dom_sf"/>
</dbReference>
<dbReference type="InterPro" id="IPR001387">
    <property type="entry name" value="Cro/C1-type_HTH"/>
</dbReference>
<dbReference type="Pfam" id="PF13560">
    <property type="entry name" value="HTH_31"/>
    <property type="match status" value="1"/>
</dbReference>
<dbReference type="AlphaFoldDB" id="A0A255YSV7"/>
<dbReference type="Proteomes" id="UP000216998">
    <property type="component" value="Unassembled WGS sequence"/>
</dbReference>
<proteinExistence type="predicted"/>
<feature type="domain" description="HTH cro/C1-type" evidence="1">
    <location>
        <begin position="23"/>
        <end position="78"/>
    </location>
</feature>
<evidence type="ECO:0000313" key="3">
    <source>
        <dbReference type="Proteomes" id="UP000216998"/>
    </source>
</evidence>
<name>A0A255YSV7_9PROT</name>
<reference evidence="2 3" key="1">
    <citation type="submission" date="2017-07" db="EMBL/GenBank/DDBJ databases">
        <title>Niveispirillum cyanobacteriorum sp. nov., isolated from cyanobacterial aggregates in a eutrophic lake.</title>
        <authorList>
            <person name="Cai H."/>
        </authorList>
    </citation>
    <scope>NUCLEOTIDE SEQUENCE [LARGE SCALE GENOMIC DNA]</scope>
    <source>
        <strain evidence="3">TH1-14</strain>
    </source>
</reference>
<dbReference type="Gene3D" id="1.10.260.40">
    <property type="entry name" value="lambda repressor-like DNA-binding domains"/>
    <property type="match status" value="1"/>
</dbReference>
<dbReference type="CDD" id="cd00093">
    <property type="entry name" value="HTH_XRE"/>
    <property type="match status" value="1"/>
</dbReference>
<gene>
    <name evidence="2" type="ORF">CHU95_20520</name>
</gene>
<dbReference type="SUPFAM" id="SSF47413">
    <property type="entry name" value="lambda repressor-like DNA-binding domains"/>
    <property type="match status" value="1"/>
</dbReference>